<dbReference type="GO" id="GO:0047372">
    <property type="term" value="F:monoacylglycerol lipase activity"/>
    <property type="evidence" value="ECO:0007669"/>
    <property type="project" value="TreeGrafter"/>
</dbReference>
<keyword evidence="2" id="KW-0808">Transferase</keyword>
<evidence type="ECO:0000256" key="4">
    <source>
        <dbReference type="ARBA" id="ARBA00050620"/>
    </source>
</evidence>
<dbReference type="Pfam" id="PF00561">
    <property type="entry name" value="Abhydrolase_1"/>
    <property type="match status" value="1"/>
</dbReference>
<dbReference type="AlphaFoldDB" id="A0AAW0QK59"/>
<name>A0AAW0QK59_9PEZI</name>
<dbReference type="Proteomes" id="UP001392437">
    <property type="component" value="Unassembled WGS sequence"/>
</dbReference>
<reference evidence="10 11" key="1">
    <citation type="submission" date="2023-01" db="EMBL/GenBank/DDBJ databases">
        <title>Analysis of 21 Apiospora genomes using comparative genomics revels a genus with tremendous synthesis potential of carbohydrate active enzymes and secondary metabolites.</title>
        <authorList>
            <person name="Sorensen T."/>
        </authorList>
    </citation>
    <scope>NUCLEOTIDE SEQUENCE [LARGE SCALE GENOMIC DNA]</scope>
    <source>
        <strain evidence="10 11">CBS 117206</strain>
    </source>
</reference>
<dbReference type="InterPro" id="IPR050960">
    <property type="entry name" value="AB_hydrolase_4_sf"/>
</dbReference>
<evidence type="ECO:0000256" key="7">
    <source>
        <dbReference type="ARBA" id="ARBA00080774"/>
    </source>
</evidence>
<organism evidence="10 11">
    <name type="scientific">Apiospora kogelbergensis</name>
    <dbReference type="NCBI Taxonomy" id="1337665"/>
    <lineage>
        <taxon>Eukaryota</taxon>
        <taxon>Fungi</taxon>
        <taxon>Dikarya</taxon>
        <taxon>Ascomycota</taxon>
        <taxon>Pezizomycotina</taxon>
        <taxon>Sordariomycetes</taxon>
        <taxon>Xylariomycetidae</taxon>
        <taxon>Amphisphaeriales</taxon>
        <taxon>Apiosporaceae</taxon>
        <taxon>Apiospora</taxon>
    </lineage>
</organism>
<accession>A0AAW0QK59</accession>
<feature type="domain" description="AB hydrolase-1" evidence="9">
    <location>
        <begin position="126"/>
        <end position="286"/>
    </location>
</feature>
<dbReference type="InterPro" id="IPR029058">
    <property type="entry name" value="AB_hydrolase_fold"/>
</dbReference>
<evidence type="ECO:0000256" key="3">
    <source>
        <dbReference type="ARBA" id="ARBA00022801"/>
    </source>
</evidence>
<evidence type="ECO:0000256" key="1">
    <source>
        <dbReference type="ARBA" id="ARBA00010884"/>
    </source>
</evidence>
<dbReference type="GO" id="GO:0051792">
    <property type="term" value="P:medium-chain fatty acid biosynthetic process"/>
    <property type="evidence" value="ECO:0007669"/>
    <property type="project" value="TreeGrafter"/>
</dbReference>
<evidence type="ECO:0000256" key="6">
    <source>
        <dbReference type="ARBA" id="ARBA00066969"/>
    </source>
</evidence>
<dbReference type="FunFam" id="3.40.50.1820:FF:000137">
    <property type="entry name" value="EEB1p Acyl-coenzymeA:ethanol O-acyltransferase"/>
    <property type="match status" value="1"/>
</dbReference>
<evidence type="ECO:0000313" key="11">
    <source>
        <dbReference type="Proteomes" id="UP001392437"/>
    </source>
</evidence>
<feature type="active site" description="Charge relay system" evidence="8">
    <location>
        <position position="349"/>
    </location>
</feature>
<feature type="active site" description="Charge relay system" evidence="8">
    <location>
        <position position="207"/>
    </location>
</feature>
<dbReference type="Gene3D" id="3.40.50.1820">
    <property type="entry name" value="alpha/beta hydrolase"/>
    <property type="match status" value="1"/>
</dbReference>
<keyword evidence="11" id="KW-1185">Reference proteome</keyword>
<feature type="active site" description="Charge relay system" evidence="8">
    <location>
        <position position="378"/>
    </location>
</feature>
<proteinExistence type="inferred from homology"/>
<dbReference type="SUPFAM" id="SSF53474">
    <property type="entry name" value="alpha/beta-Hydrolases"/>
    <property type="match status" value="1"/>
</dbReference>
<comment type="caution">
    <text evidence="10">The sequence shown here is derived from an EMBL/GenBank/DDBJ whole genome shotgun (WGS) entry which is preliminary data.</text>
</comment>
<gene>
    <name evidence="10" type="ORF">PG999_011291</name>
</gene>
<dbReference type="EMBL" id="JAQQWP010000009">
    <property type="protein sequence ID" value="KAK8100917.1"/>
    <property type="molecule type" value="Genomic_DNA"/>
</dbReference>
<dbReference type="PANTHER" id="PTHR10794:SF63">
    <property type="entry name" value="ALPHA_BETA HYDROLASE 1, ISOFORM A"/>
    <property type="match status" value="1"/>
</dbReference>
<protein>
    <recommendedName>
        <fullName evidence="6">alcohol O-acetyltransferase</fullName>
        <ecNumber evidence="6">2.3.1.84</ecNumber>
    </recommendedName>
    <alternativeName>
        <fullName evidence="7">Alcohol O-acetyltransferase</fullName>
    </alternativeName>
</protein>
<dbReference type="GO" id="GO:0008126">
    <property type="term" value="F:acetylesterase activity"/>
    <property type="evidence" value="ECO:0007669"/>
    <property type="project" value="TreeGrafter"/>
</dbReference>
<evidence type="ECO:0000259" key="9">
    <source>
        <dbReference type="Pfam" id="PF00561"/>
    </source>
</evidence>
<dbReference type="InterPro" id="IPR000073">
    <property type="entry name" value="AB_hydrolase_1"/>
</dbReference>
<dbReference type="InterPro" id="IPR012020">
    <property type="entry name" value="ABHD4"/>
</dbReference>
<keyword evidence="3" id="KW-0378">Hydrolase</keyword>
<dbReference type="PIRSF" id="PIRSF005211">
    <property type="entry name" value="Ab_hydro_YheT"/>
    <property type="match status" value="1"/>
</dbReference>
<evidence type="ECO:0000256" key="2">
    <source>
        <dbReference type="ARBA" id="ARBA00022679"/>
    </source>
</evidence>
<evidence type="ECO:0000256" key="8">
    <source>
        <dbReference type="PIRSR" id="PIRSR005211-1"/>
    </source>
</evidence>
<comment type="similarity">
    <text evidence="1">Belongs to the AB hydrolase superfamily. AB hydrolase 4 family.</text>
</comment>
<dbReference type="GO" id="GO:0004026">
    <property type="term" value="F:alcohol O-acetyltransferase activity"/>
    <property type="evidence" value="ECO:0007669"/>
    <property type="project" value="UniProtKB-EC"/>
</dbReference>
<comment type="function">
    <text evidence="5">Displays enzymatic activity both for medium-chain fatty acid (MCFA) ethyl ester synthesis and hydrolysis (esterase activity). MCFA are toxic for yeast and this enzyme could thus be involved in their detoxification by esterification.</text>
</comment>
<dbReference type="PANTHER" id="PTHR10794">
    <property type="entry name" value="ABHYDROLASE DOMAIN-CONTAINING PROTEIN"/>
    <property type="match status" value="1"/>
</dbReference>
<evidence type="ECO:0000313" key="10">
    <source>
        <dbReference type="EMBL" id="KAK8100917.1"/>
    </source>
</evidence>
<dbReference type="GO" id="GO:0051793">
    <property type="term" value="P:medium-chain fatty acid catabolic process"/>
    <property type="evidence" value="ECO:0007669"/>
    <property type="project" value="UniProtKB-ARBA"/>
</dbReference>
<comment type="catalytic activity">
    <reaction evidence="4">
        <text>an aliphatic alcohol + acetyl-CoA = an acetyl ester + CoA</text>
        <dbReference type="Rhea" id="RHEA:17229"/>
        <dbReference type="ChEBI" id="CHEBI:2571"/>
        <dbReference type="ChEBI" id="CHEBI:47622"/>
        <dbReference type="ChEBI" id="CHEBI:57287"/>
        <dbReference type="ChEBI" id="CHEBI:57288"/>
        <dbReference type="EC" id="2.3.1.84"/>
    </reaction>
</comment>
<evidence type="ECO:0000256" key="5">
    <source>
        <dbReference type="ARBA" id="ARBA00054277"/>
    </source>
</evidence>
<sequence>MEWFGRASVDFHASAAPIKISEKDGSPKTLVEICQETVPPCNLNPLLFNGHLQTCWTAANKAAPPVHYKRQIFEAEHSGYSGSFTVDFVAHDAAAADEADASLPERTTYFSDEELASGIGSDDARPMLVILHGLSGGSHEVYLRHGIAPLLESGAWEACVVNSRGCAMSKITTGILYNARATWDTRQLVRYLRRTFPNRPLFGLGFSLGACILTNYLGEEGANCELKAAIACANPWNLELSSKALKRSFLGHNLYSRVLGTILNNTNVIDWSVAAMKKLAETHRTEIEKFTDLSMDELTNLTYLYEFDRVVQCAAWGYPTEDAYYRDASSVDAVLAIRIPYLAINCTDDPISAAESWPVGEFKQNPYAVLCGTSLGGHLGWFEVGGGRWHSKPITNFFNYMAFKADLTKIEVEKRANSKTYYAGAEFNPMRRKMVVPQD</sequence>
<dbReference type="EC" id="2.3.1.84" evidence="6"/>